<evidence type="ECO:0008006" key="7">
    <source>
        <dbReference type="Google" id="ProtNLM"/>
    </source>
</evidence>
<dbReference type="GO" id="GO:0003796">
    <property type="term" value="F:lysozyme activity"/>
    <property type="evidence" value="ECO:0007669"/>
    <property type="project" value="InterPro"/>
</dbReference>
<dbReference type="Proteomes" id="UP000516046">
    <property type="component" value="Chromosome"/>
</dbReference>
<gene>
    <name evidence="5" type="ORF">H6X83_02910</name>
</gene>
<protein>
    <recommendedName>
        <fullName evidence="7">Glycoside hydrolase</fullName>
    </recommendedName>
</protein>
<dbReference type="PROSITE" id="PS51904">
    <property type="entry name" value="GLYCOSYL_HYDROL_F25_2"/>
    <property type="match status" value="1"/>
</dbReference>
<evidence type="ECO:0000313" key="5">
    <source>
        <dbReference type="EMBL" id="QNO18615.1"/>
    </source>
</evidence>
<dbReference type="GO" id="GO:0016998">
    <property type="term" value="P:cell wall macromolecule catabolic process"/>
    <property type="evidence" value="ECO:0007669"/>
    <property type="project" value="InterPro"/>
</dbReference>
<dbReference type="KEGG" id="caml:H6X83_02910"/>
<evidence type="ECO:0000313" key="6">
    <source>
        <dbReference type="Proteomes" id="UP000516046"/>
    </source>
</evidence>
<dbReference type="Gene3D" id="3.20.20.80">
    <property type="entry name" value="Glycosidases"/>
    <property type="match status" value="1"/>
</dbReference>
<proteinExistence type="inferred from homology"/>
<evidence type="ECO:0000256" key="2">
    <source>
        <dbReference type="ARBA" id="ARBA00022801"/>
    </source>
</evidence>
<evidence type="ECO:0000256" key="3">
    <source>
        <dbReference type="ARBA" id="ARBA00023295"/>
    </source>
</evidence>
<dbReference type="InterPro" id="IPR017853">
    <property type="entry name" value="GH"/>
</dbReference>
<feature type="chain" id="PRO_5039169634" description="Glycoside hydrolase" evidence="4">
    <location>
        <begin position="38"/>
        <end position="300"/>
    </location>
</feature>
<dbReference type="EMBL" id="CP060696">
    <property type="protein sequence ID" value="QNO18615.1"/>
    <property type="molecule type" value="Genomic_DNA"/>
</dbReference>
<sequence length="300" mass="34013">MNQLTKFFHSKKKRNRFLMIASAILAAAILLTAILHACTAQQEDSGTAIPSNELLINDRYEGKKLIPKYDIAKNTYKDSKFSTKNGLISYDDKNTAEGIDVSAWQGDIDWKKVKAAGINFAMLRVGYRGQTEGKIHEDEKFEQNIKNALAAGVEVGGYFFSQAVTKAEAVEEAAYVIQKLAPYKIKWPVVFDWEPGEGETTSSASMRTDLVTPEQVTQFVKAFCSKVKTYGYQPCYYTNKNMAYSTFNLKELEAYPMWYAEYKDLPSFYYHFDIWQYASKGKVDGVSSTVDLNIAFRKFS</sequence>
<dbReference type="GO" id="GO:0009253">
    <property type="term" value="P:peptidoglycan catabolic process"/>
    <property type="evidence" value="ECO:0007669"/>
    <property type="project" value="InterPro"/>
</dbReference>
<comment type="similarity">
    <text evidence="1">Belongs to the glycosyl hydrolase 25 family.</text>
</comment>
<keyword evidence="2" id="KW-0378">Hydrolase</keyword>
<feature type="signal peptide" evidence="4">
    <location>
        <begin position="1"/>
        <end position="37"/>
    </location>
</feature>
<evidence type="ECO:0000256" key="4">
    <source>
        <dbReference type="SAM" id="SignalP"/>
    </source>
</evidence>
<dbReference type="PANTHER" id="PTHR34135">
    <property type="entry name" value="LYSOZYME"/>
    <property type="match status" value="1"/>
</dbReference>
<reference evidence="5 6" key="1">
    <citation type="submission" date="2020-08" db="EMBL/GenBank/DDBJ databases">
        <authorList>
            <person name="Ren C."/>
            <person name="Gu Y."/>
            <person name="Xu Y."/>
        </authorList>
    </citation>
    <scope>NUCLEOTIDE SEQUENCE [LARGE SCALE GENOMIC DNA]</scope>
    <source>
        <strain evidence="5 6">LBM18003</strain>
    </source>
</reference>
<dbReference type="Pfam" id="PF01183">
    <property type="entry name" value="Glyco_hydro_25"/>
    <property type="match status" value="1"/>
</dbReference>
<dbReference type="SMART" id="SM00641">
    <property type="entry name" value="Glyco_25"/>
    <property type="match status" value="1"/>
</dbReference>
<accession>A0A7G9WIV3</accession>
<keyword evidence="3" id="KW-0326">Glycosidase</keyword>
<dbReference type="AlphaFoldDB" id="A0A7G9WIV3"/>
<dbReference type="SUPFAM" id="SSF51445">
    <property type="entry name" value="(Trans)glycosidases"/>
    <property type="match status" value="1"/>
</dbReference>
<keyword evidence="4" id="KW-0732">Signal</keyword>
<dbReference type="CDD" id="cd06414">
    <property type="entry name" value="GH25_LytC-like"/>
    <property type="match status" value="1"/>
</dbReference>
<dbReference type="RefSeq" id="WP_212507681.1">
    <property type="nucleotide sequence ID" value="NZ_CP060696.1"/>
</dbReference>
<organism evidence="5 6">
    <name type="scientific">Caproicibacterium amylolyticum</name>
    <dbReference type="NCBI Taxonomy" id="2766537"/>
    <lineage>
        <taxon>Bacteria</taxon>
        <taxon>Bacillati</taxon>
        <taxon>Bacillota</taxon>
        <taxon>Clostridia</taxon>
        <taxon>Eubacteriales</taxon>
        <taxon>Oscillospiraceae</taxon>
        <taxon>Caproicibacterium</taxon>
    </lineage>
</organism>
<keyword evidence="6" id="KW-1185">Reference proteome</keyword>
<dbReference type="GO" id="GO:0016052">
    <property type="term" value="P:carbohydrate catabolic process"/>
    <property type="evidence" value="ECO:0007669"/>
    <property type="project" value="TreeGrafter"/>
</dbReference>
<dbReference type="InterPro" id="IPR018077">
    <property type="entry name" value="Glyco_hydro_fam25_subgr"/>
</dbReference>
<dbReference type="PANTHER" id="PTHR34135:SF2">
    <property type="entry name" value="LYSOZYME"/>
    <property type="match status" value="1"/>
</dbReference>
<name>A0A7G9WIV3_9FIRM</name>
<evidence type="ECO:0000256" key="1">
    <source>
        <dbReference type="ARBA" id="ARBA00010646"/>
    </source>
</evidence>
<dbReference type="InterPro" id="IPR002053">
    <property type="entry name" value="Glyco_hydro_25"/>
</dbReference>